<dbReference type="AlphaFoldDB" id="A0AAD2DQY9"/>
<dbReference type="PANTHER" id="PTHR34366:SF7">
    <property type="entry name" value="TRANSMEMBRANE PROTEIN"/>
    <property type="match status" value="1"/>
</dbReference>
<keyword evidence="4" id="KW-1185">Reference proteome</keyword>
<evidence type="ECO:0000313" key="4">
    <source>
        <dbReference type="Proteomes" id="UP000834106"/>
    </source>
</evidence>
<evidence type="ECO:0000259" key="2">
    <source>
        <dbReference type="Pfam" id="PF24865"/>
    </source>
</evidence>
<dbReference type="EMBL" id="OU503040">
    <property type="protein sequence ID" value="CAI9761278.1"/>
    <property type="molecule type" value="Genomic_DNA"/>
</dbReference>
<proteinExistence type="predicted"/>
<accession>A0AAD2DQY9</accession>
<evidence type="ECO:0000256" key="1">
    <source>
        <dbReference type="SAM" id="SignalP"/>
    </source>
</evidence>
<dbReference type="PANTHER" id="PTHR34366">
    <property type="entry name" value="OS07G0289901 PROTEIN-RELATED"/>
    <property type="match status" value="1"/>
</dbReference>
<reference evidence="3" key="1">
    <citation type="submission" date="2023-05" db="EMBL/GenBank/DDBJ databases">
        <authorList>
            <person name="Huff M."/>
        </authorList>
    </citation>
    <scope>NUCLEOTIDE SEQUENCE</scope>
</reference>
<sequence length="164" mass="17985">MGKHIRSFGSGFVFLLQILSLFILLSCAKAENTTWPMANVNLSPIQAWRSAYYCLQNASKSCTTYTLNTTGWLNVTHADGPSFCKEGCADHIRAVLQCILYVKKDFWFGNKATVQHLNDTIDFGCNNPAGFNGTSFYPPSGSRINSAPYILALSASALLLVAFL</sequence>
<keyword evidence="1" id="KW-0732">Signal</keyword>
<dbReference type="InterPro" id="IPR056633">
    <property type="entry name" value="DUF7731"/>
</dbReference>
<gene>
    <name evidence="3" type="ORF">FPE_LOCUS8708</name>
</gene>
<dbReference type="PROSITE" id="PS51257">
    <property type="entry name" value="PROKAR_LIPOPROTEIN"/>
    <property type="match status" value="1"/>
</dbReference>
<feature type="domain" description="DUF7731" evidence="2">
    <location>
        <begin position="44"/>
        <end position="127"/>
    </location>
</feature>
<dbReference type="Pfam" id="PF24865">
    <property type="entry name" value="DUF7731"/>
    <property type="match status" value="1"/>
</dbReference>
<name>A0AAD2DQY9_9LAMI</name>
<dbReference type="Proteomes" id="UP000834106">
    <property type="component" value="Chromosome 5"/>
</dbReference>
<feature type="signal peptide" evidence="1">
    <location>
        <begin position="1"/>
        <end position="30"/>
    </location>
</feature>
<organism evidence="3 4">
    <name type="scientific">Fraxinus pennsylvanica</name>
    <dbReference type="NCBI Taxonomy" id="56036"/>
    <lineage>
        <taxon>Eukaryota</taxon>
        <taxon>Viridiplantae</taxon>
        <taxon>Streptophyta</taxon>
        <taxon>Embryophyta</taxon>
        <taxon>Tracheophyta</taxon>
        <taxon>Spermatophyta</taxon>
        <taxon>Magnoliopsida</taxon>
        <taxon>eudicotyledons</taxon>
        <taxon>Gunneridae</taxon>
        <taxon>Pentapetalae</taxon>
        <taxon>asterids</taxon>
        <taxon>lamiids</taxon>
        <taxon>Lamiales</taxon>
        <taxon>Oleaceae</taxon>
        <taxon>Oleeae</taxon>
        <taxon>Fraxinus</taxon>
    </lineage>
</organism>
<feature type="chain" id="PRO_5042259681" description="DUF7731 domain-containing protein" evidence="1">
    <location>
        <begin position="31"/>
        <end position="164"/>
    </location>
</feature>
<protein>
    <recommendedName>
        <fullName evidence="2">DUF7731 domain-containing protein</fullName>
    </recommendedName>
</protein>
<evidence type="ECO:0000313" key="3">
    <source>
        <dbReference type="EMBL" id="CAI9761278.1"/>
    </source>
</evidence>